<comment type="caution">
    <text evidence="1">The sequence shown here is derived from an EMBL/GenBank/DDBJ whole genome shotgun (WGS) entry which is preliminary data.</text>
</comment>
<gene>
    <name evidence="1" type="ORF">ABID50_001912</name>
</gene>
<keyword evidence="2" id="KW-1185">Reference proteome</keyword>
<accession>A0ABV2EVB2</accession>
<dbReference type="EMBL" id="JBEPLX010000029">
    <property type="protein sequence ID" value="MET3534748.1"/>
    <property type="molecule type" value="Genomic_DNA"/>
</dbReference>
<reference evidence="1 2" key="1">
    <citation type="submission" date="2024-06" db="EMBL/GenBank/DDBJ databases">
        <title>Genomic Encyclopedia of Type Strains, Phase IV (KMG-IV): sequencing the most valuable type-strain genomes for metagenomic binning, comparative biology and taxonomic classification.</title>
        <authorList>
            <person name="Goeker M."/>
        </authorList>
    </citation>
    <scope>NUCLEOTIDE SEQUENCE [LARGE SCALE GENOMIC DNA]</scope>
    <source>
        <strain evidence="1 2">DSM 29126</strain>
    </source>
</reference>
<dbReference type="Proteomes" id="UP001549134">
    <property type="component" value="Unassembled WGS sequence"/>
</dbReference>
<protein>
    <submittedName>
        <fullName evidence="1">Uncharacterized protein</fullName>
    </submittedName>
</protein>
<evidence type="ECO:0000313" key="1">
    <source>
        <dbReference type="EMBL" id="MET3534748.1"/>
    </source>
</evidence>
<proteinExistence type="predicted"/>
<sequence length="110" mass="12146">MVNLVGVLEPLGTSFVFNDLVDRAAHVNIYDISLGVGLDEVGSPFQSFGIATKELDRHRVFVVVNMEHMEGLLVVVEKAFFRDHFHNDQTCAHFLGNGAEGRVGHASHRS</sequence>
<evidence type="ECO:0000313" key="2">
    <source>
        <dbReference type="Proteomes" id="UP001549134"/>
    </source>
</evidence>
<organism evidence="1 2">
    <name type="scientific">Streptococcus parasuis</name>
    <dbReference type="NCBI Taxonomy" id="1501662"/>
    <lineage>
        <taxon>Bacteria</taxon>
        <taxon>Bacillati</taxon>
        <taxon>Bacillota</taxon>
        <taxon>Bacilli</taxon>
        <taxon>Lactobacillales</taxon>
        <taxon>Streptococcaceae</taxon>
        <taxon>Streptococcus</taxon>
    </lineage>
</organism>
<name>A0ABV2EVB2_9STRE</name>